<dbReference type="SUPFAM" id="SSF50978">
    <property type="entry name" value="WD40 repeat-like"/>
    <property type="match status" value="1"/>
</dbReference>
<dbReference type="GO" id="GO:0000462">
    <property type="term" value="P:maturation of SSU-rRNA from tricistronic rRNA transcript (SSU-rRNA, 5.8S rRNA, LSU-rRNA)"/>
    <property type="evidence" value="ECO:0007669"/>
    <property type="project" value="TreeGrafter"/>
</dbReference>
<dbReference type="GO" id="GO:0030686">
    <property type="term" value="C:90S preribosome"/>
    <property type="evidence" value="ECO:0007669"/>
    <property type="project" value="TreeGrafter"/>
</dbReference>
<dbReference type="InterPro" id="IPR001680">
    <property type="entry name" value="WD40_rpt"/>
</dbReference>
<keyword evidence="5" id="KW-0539">Nucleus</keyword>
<dbReference type="Proteomes" id="UP000327085">
    <property type="component" value="Chromosome 1"/>
</dbReference>
<keyword evidence="2" id="KW-0698">rRNA processing</keyword>
<evidence type="ECO:0000259" key="8">
    <source>
        <dbReference type="SMART" id="SM01033"/>
    </source>
</evidence>
<dbReference type="FunFam" id="2.130.10.10:FF:000378">
    <property type="entry name" value="U3 small nucleolar RNA-associated protein 7"/>
    <property type="match status" value="1"/>
</dbReference>
<dbReference type="AlphaFoldDB" id="A0A5E4F4N0"/>
<feature type="region of interest" description="Disordered" evidence="7">
    <location>
        <begin position="427"/>
        <end position="447"/>
    </location>
</feature>
<dbReference type="GO" id="GO:0032040">
    <property type="term" value="C:small-subunit processome"/>
    <property type="evidence" value="ECO:0007669"/>
    <property type="project" value="TreeGrafter"/>
</dbReference>
<evidence type="ECO:0000256" key="1">
    <source>
        <dbReference type="ARBA" id="ARBA00004604"/>
    </source>
</evidence>
<dbReference type="SMART" id="SM00320">
    <property type="entry name" value="WD40"/>
    <property type="match status" value="1"/>
</dbReference>
<dbReference type="EMBL" id="CABIKO010000061">
    <property type="protein sequence ID" value="VVA22420.1"/>
    <property type="molecule type" value="Genomic_DNA"/>
</dbReference>
<dbReference type="PANTHER" id="PTHR14085:SF3">
    <property type="entry name" value="WD REPEAT-CONTAINING PROTEIN 46"/>
    <property type="match status" value="1"/>
</dbReference>
<dbReference type="PANTHER" id="PTHR14085">
    <property type="entry name" value="WD-REPEAT PROTEIN BING4"/>
    <property type="match status" value="1"/>
</dbReference>
<dbReference type="InterPro" id="IPR040315">
    <property type="entry name" value="WDR46/Utp7"/>
</dbReference>
<dbReference type="SMART" id="SM01033">
    <property type="entry name" value="BING4CT"/>
    <property type="match status" value="1"/>
</dbReference>
<dbReference type="PROSITE" id="PS50082">
    <property type="entry name" value="WD_REPEATS_2"/>
    <property type="match status" value="1"/>
</dbReference>
<sequence length="466" mass="52300">MGVKQDDDGTILPPTELEKIHDGLDVSVKKFLRGSETNLEGQLAIREELYGKSAQAAAKAEKWLLPSEGGYLEAEGTEKTWRMKQESIAREVDISSSRNQYDIVLPDLGPYTLDFTSSGRHMAVCGLKGHGYCLNLTDDVQVRETVCDVVFLHKTVCESFFAAAQKNYPYIYNRDGTELHCLKEHGAVLRLQFLKTHFLLASINNFGQLHYQDVTMGEMVGSYRTGLGRADVMQVNPYNGVVALGHSLGTVSMWKPTSSAPLLKRLCHRAPLSAMAFHPNGHLMATAGKENKIKLWDLRKLEDEALQTLPGQPKTLDFSQKVLLACLGCGSSVQILRDLHGTQNYKTYMNHRMVKGYQIEKKLFRPYEDVLGIGHSMGWSSILIPGCGEPNFDSWVANPFETSKHRREREVHSLLDKLPPETIMLDPTKIGTVKPQRKKEKPTKQEKEVEICCQGHCPKEENQGEE</sequence>
<dbReference type="InterPro" id="IPR015943">
    <property type="entry name" value="WD40/YVTN_repeat-like_dom_sf"/>
</dbReference>
<dbReference type="InterPro" id="IPR012952">
    <property type="entry name" value="BING4_C_dom"/>
</dbReference>
<dbReference type="Gramene" id="VVA22420">
    <property type="protein sequence ID" value="VVA22420"/>
    <property type="gene ID" value="Prudul26B002463"/>
</dbReference>
<gene>
    <name evidence="9" type="ORF">ALMOND_2B002463</name>
</gene>
<proteinExistence type="predicted"/>
<evidence type="ECO:0000256" key="5">
    <source>
        <dbReference type="ARBA" id="ARBA00023242"/>
    </source>
</evidence>
<evidence type="ECO:0000256" key="2">
    <source>
        <dbReference type="ARBA" id="ARBA00022552"/>
    </source>
</evidence>
<keyword evidence="3 6" id="KW-0853">WD repeat</keyword>
<organism evidence="9 10">
    <name type="scientific">Prunus dulcis</name>
    <name type="common">Almond</name>
    <name type="synonym">Amygdalus dulcis</name>
    <dbReference type="NCBI Taxonomy" id="3755"/>
    <lineage>
        <taxon>Eukaryota</taxon>
        <taxon>Viridiplantae</taxon>
        <taxon>Streptophyta</taxon>
        <taxon>Embryophyta</taxon>
        <taxon>Tracheophyta</taxon>
        <taxon>Spermatophyta</taxon>
        <taxon>Magnoliopsida</taxon>
        <taxon>eudicotyledons</taxon>
        <taxon>Gunneridae</taxon>
        <taxon>Pentapetalae</taxon>
        <taxon>rosids</taxon>
        <taxon>fabids</taxon>
        <taxon>Rosales</taxon>
        <taxon>Rosaceae</taxon>
        <taxon>Amygdaloideae</taxon>
        <taxon>Amygdaleae</taxon>
        <taxon>Prunus</taxon>
    </lineage>
</organism>
<evidence type="ECO:0000256" key="4">
    <source>
        <dbReference type="ARBA" id="ARBA00022737"/>
    </source>
</evidence>
<evidence type="ECO:0000256" key="6">
    <source>
        <dbReference type="PROSITE-ProRule" id="PRU00221"/>
    </source>
</evidence>
<dbReference type="InParanoid" id="A0A5E4F4N0"/>
<accession>A0A5E4F4N0</accession>
<evidence type="ECO:0000256" key="3">
    <source>
        <dbReference type="ARBA" id="ARBA00022574"/>
    </source>
</evidence>
<evidence type="ECO:0000313" key="9">
    <source>
        <dbReference type="EMBL" id="VVA22420.1"/>
    </source>
</evidence>
<reference evidence="10" key="1">
    <citation type="journal article" date="2020" name="Plant J.">
        <title>Transposons played a major role in the diversification between the closely related almond and peach genomes: results from the almond genome sequence.</title>
        <authorList>
            <person name="Alioto T."/>
            <person name="Alexiou K.G."/>
            <person name="Bardil A."/>
            <person name="Barteri F."/>
            <person name="Castanera R."/>
            <person name="Cruz F."/>
            <person name="Dhingra A."/>
            <person name="Duval H."/>
            <person name="Fernandez I Marti A."/>
            <person name="Frias L."/>
            <person name="Galan B."/>
            <person name="Garcia J.L."/>
            <person name="Howad W."/>
            <person name="Gomez-Garrido J."/>
            <person name="Gut M."/>
            <person name="Julca I."/>
            <person name="Morata J."/>
            <person name="Puigdomenech P."/>
            <person name="Ribeca P."/>
            <person name="Rubio Cabetas M.J."/>
            <person name="Vlasova A."/>
            <person name="Wirthensohn M."/>
            <person name="Garcia-Mas J."/>
            <person name="Gabaldon T."/>
            <person name="Casacuberta J.M."/>
            <person name="Arus P."/>
        </authorList>
    </citation>
    <scope>NUCLEOTIDE SEQUENCE [LARGE SCALE GENOMIC DNA]</scope>
    <source>
        <strain evidence="10">cv. Texas</strain>
    </source>
</reference>
<dbReference type="OMA" id="TEKTWRM"/>
<dbReference type="InterPro" id="IPR036322">
    <property type="entry name" value="WD40_repeat_dom_sf"/>
</dbReference>
<feature type="domain" description="BING4 C-terminal" evidence="8">
    <location>
        <begin position="347"/>
        <end position="427"/>
    </location>
</feature>
<feature type="repeat" description="WD" evidence="6">
    <location>
        <begin position="268"/>
        <end position="306"/>
    </location>
</feature>
<dbReference type="PROSITE" id="PS50294">
    <property type="entry name" value="WD_REPEATS_REGION"/>
    <property type="match status" value="1"/>
</dbReference>
<keyword evidence="4" id="KW-0677">Repeat</keyword>
<evidence type="ECO:0000313" key="10">
    <source>
        <dbReference type="Proteomes" id="UP000327085"/>
    </source>
</evidence>
<protein>
    <submittedName>
        <fullName evidence="9">PREDICTED: WD repeat-containing 46</fullName>
    </submittedName>
</protein>
<dbReference type="Gene3D" id="2.130.10.10">
    <property type="entry name" value="YVTN repeat-like/Quinoprotein amine dehydrogenase"/>
    <property type="match status" value="1"/>
</dbReference>
<dbReference type="Pfam" id="PF08149">
    <property type="entry name" value="BING4CT"/>
    <property type="match status" value="1"/>
</dbReference>
<dbReference type="Pfam" id="PF00400">
    <property type="entry name" value="WD40"/>
    <property type="match status" value="1"/>
</dbReference>
<name>A0A5E4F4N0_PRUDU</name>
<evidence type="ECO:0000256" key="7">
    <source>
        <dbReference type="SAM" id="MobiDB-lite"/>
    </source>
</evidence>
<comment type="subcellular location">
    <subcellularLocation>
        <location evidence="1">Nucleus</location>
        <location evidence="1">Nucleolus</location>
    </subcellularLocation>
</comment>